<evidence type="ECO:0000259" key="2">
    <source>
        <dbReference type="Pfam" id="PF00135"/>
    </source>
</evidence>
<keyword evidence="4" id="KW-1185">Reference proteome</keyword>
<organism evidence="3 4">
    <name type="scientific">Dacryopinax primogenitus (strain DJM 731)</name>
    <name type="common">Brown rot fungus</name>
    <dbReference type="NCBI Taxonomy" id="1858805"/>
    <lineage>
        <taxon>Eukaryota</taxon>
        <taxon>Fungi</taxon>
        <taxon>Dikarya</taxon>
        <taxon>Basidiomycota</taxon>
        <taxon>Agaricomycotina</taxon>
        <taxon>Dacrymycetes</taxon>
        <taxon>Dacrymycetales</taxon>
        <taxon>Dacrymycetaceae</taxon>
        <taxon>Dacryopinax</taxon>
    </lineage>
</organism>
<dbReference type="InterPro" id="IPR050309">
    <property type="entry name" value="Type-B_Carboxylest/Lipase"/>
</dbReference>
<dbReference type="STRING" id="1858805.M5G3A7"/>
<dbReference type="AlphaFoldDB" id="M5G3A7"/>
<gene>
    <name evidence="3" type="ORF">DACRYDRAFT_115711</name>
</gene>
<accession>M5G3A7</accession>
<keyword evidence="3" id="KW-0378">Hydrolase</keyword>
<dbReference type="InterPro" id="IPR029058">
    <property type="entry name" value="AB_hydrolase_fold"/>
</dbReference>
<dbReference type="SUPFAM" id="SSF53474">
    <property type="entry name" value="alpha/beta-Hydrolases"/>
    <property type="match status" value="1"/>
</dbReference>
<feature type="transmembrane region" description="Helical" evidence="1">
    <location>
        <begin position="21"/>
        <end position="44"/>
    </location>
</feature>
<evidence type="ECO:0000256" key="1">
    <source>
        <dbReference type="SAM" id="Phobius"/>
    </source>
</evidence>
<name>M5G3A7_DACPD</name>
<sequence length="537" mass="59908">MAKERKNSNSKGRYDRPQGSWRTLLSVRSGMTLVWLVLFGFGIYAPCTLYRVFPGTGLLAARHIADVGYARYLGKQTASNTVAYLGIPYAAPPLGALRFRKPVPVDTTRVSSALVDVTQYPDFCVQGYAPWVAPDDRGGAGSEDCLKVNVYTPVCARRGDALPVLVYIHGGGFSNGNPRNWPFDQWVNDCPKFIAVHVYYRLTAFGFLAAPTSALDLNVGLHDQRAALRWARSHISAFGDDPDRVTIMGQSAGGASVWLQMLADHATGEQLFHGVIGQTVSRSGTRRPERKEAAFRTLAAKADCTRDSLDESVECLRAASISVMVRAADDMIKEHTTNDGGGKEPLRKSLKSRFPHMTESELDTYERLYPERDPNRAGNALGEVGLRCSTYLLGMSLDMVYAYRWYQPTPPLRLPADVWHSSDNWMMFEGTSTGSNGTTVFHQLSNEQRDFFHEMLAYFTSFVRSGNPNTYKLERSPGWPLYTDSWNRQVLQHQLNEVPEEDASGEDTTTAVWQEEVTTEEQERCAALFDMVESCEN</sequence>
<protein>
    <submittedName>
        <fullName evidence="3">Alpha/beta-hydrolase</fullName>
    </submittedName>
</protein>
<evidence type="ECO:0000313" key="4">
    <source>
        <dbReference type="Proteomes" id="UP000030653"/>
    </source>
</evidence>
<keyword evidence="1" id="KW-1133">Transmembrane helix</keyword>
<dbReference type="Gene3D" id="3.40.50.1820">
    <property type="entry name" value="alpha/beta hydrolase"/>
    <property type="match status" value="2"/>
</dbReference>
<dbReference type="InterPro" id="IPR002018">
    <property type="entry name" value="CarbesteraseB"/>
</dbReference>
<proteinExistence type="predicted"/>
<dbReference type="OrthoDB" id="408631at2759"/>
<keyword evidence="1" id="KW-0472">Membrane</keyword>
<dbReference type="GO" id="GO:0016787">
    <property type="term" value="F:hydrolase activity"/>
    <property type="evidence" value="ECO:0007669"/>
    <property type="project" value="UniProtKB-KW"/>
</dbReference>
<feature type="domain" description="Carboxylesterase type B" evidence="2">
    <location>
        <begin position="398"/>
        <end position="498"/>
    </location>
</feature>
<dbReference type="Proteomes" id="UP000030653">
    <property type="component" value="Unassembled WGS sequence"/>
</dbReference>
<dbReference type="EMBL" id="JH795861">
    <property type="protein sequence ID" value="EJU02700.1"/>
    <property type="molecule type" value="Genomic_DNA"/>
</dbReference>
<reference evidence="3 4" key="1">
    <citation type="journal article" date="2012" name="Science">
        <title>The Paleozoic origin of enzymatic lignin decomposition reconstructed from 31 fungal genomes.</title>
        <authorList>
            <person name="Floudas D."/>
            <person name="Binder M."/>
            <person name="Riley R."/>
            <person name="Barry K."/>
            <person name="Blanchette R.A."/>
            <person name="Henrissat B."/>
            <person name="Martinez A.T."/>
            <person name="Otillar R."/>
            <person name="Spatafora J.W."/>
            <person name="Yadav J.S."/>
            <person name="Aerts A."/>
            <person name="Benoit I."/>
            <person name="Boyd A."/>
            <person name="Carlson A."/>
            <person name="Copeland A."/>
            <person name="Coutinho P.M."/>
            <person name="de Vries R.P."/>
            <person name="Ferreira P."/>
            <person name="Findley K."/>
            <person name="Foster B."/>
            <person name="Gaskell J."/>
            <person name="Glotzer D."/>
            <person name="Gorecki P."/>
            <person name="Heitman J."/>
            <person name="Hesse C."/>
            <person name="Hori C."/>
            <person name="Igarashi K."/>
            <person name="Jurgens J.A."/>
            <person name="Kallen N."/>
            <person name="Kersten P."/>
            <person name="Kohler A."/>
            <person name="Kuees U."/>
            <person name="Kumar T.K.A."/>
            <person name="Kuo A."/>
            <person name="LaButti K."/>
            <person name="Larrondo L.F."/>
            <person name="Lindquist E."/>
            <person name="Ling A."/>
            <person name="Lombard V."/>
            <person name="Lucas S."/>
            <person name="Lundell T."/>
            <person name="Martin R."/>
            <person name="McLaughlin D.J."/>
            <person name="Morgenstern I."/>
            <person name="Morin E."/>
            <person name="Murat C."/>
            <person name="Nagy L.G."/>
            <person name="Nolan M."/>
            <person name="Ohm R.A."/>
            <person name="Patyshakuliyeva A."/>
            <person name="Rokas A."/>
            <person name="Ruiz-Duenas F.J."/>
            <person name="Sabat G."/>
            <person name="Salamov A."/>
            <person name="Samejima M."/>
            <person name="Schmutz J."/>
            <person name="Slot J.C."/>
            <person name="St John F."/>
            <person name="Stenlid J."/>
            <person name="Sun H."/>
            <person name="Sun S."/>
            <person name="Syed K."/>
            <person name="Tsang A."/>
            <person name="Wiebenga A."/>
            <person name="Young D."/>
            <person name="Pisabarro A."/>
            <person name="Eastwood D.C."/>
            <person name="Martin F."/>
            <person name="Cullen D."/>
            <person name="Grigoriev I.V."/>
            <person name="Hibbett D.S."/>
        </authorList>
    </citation>
    <scope>NUCLEOTIDE SEQUENCE [LARGE SCALE GENOMIC DNA]</scope>
    <source>
        <strain evidence="3 4">DJM-731 SS1</strain>
    </source>
</reference>
<dbReference type="HOGENOM" id="CLU_006586_10_7_1"/>
<evidence type="ECO:0000313" key="3">
    <source>
        <dbReference type="EMBL" id="EJU02700.1"/>
    </source>
</evidence>
<dbReference type="PANTHER" id="PTHR11559">
    <property type="entry name" value="CARBOXYLESTERASE"/>
    <property type="match status" value="1"/>
</dbReference>
<dbReference type="OMA" id="HWIQQSP"/>
<dbReference type="Pfam" id="PF00135">
    <property type="entry name" value="COesterase"/>
    <property type="match status" value="2"/>
</dbReference>
<dbReference type="GeneID" id="63685122"/>
<dbReference type="RefSeq" id="XP_040629594.1">
    <property type="nucleotide sequence ID" value="XM_040770060.1"/>
</dbReference>
<feature type="domain" description="Carboxylesterase type B" evidence="2">
    <location>
        <begin position="78"/>
        <end position="334"/>
    </location>
</feature>
<dbReference type="ESTHER" id="dacsp-m5g3a7">
    <property type="family name" value="Fungal_carboxylesterase_lipase"/>
</dbReference>
<keyword evidence="1" id="KW-0812">Transmembrane</keyword>